<dbReference type="EMBL" id="JAIRBB010000009">
    <property type="protein sequence ID" value="MCG2431549.1"/>
    <property type="molecule type" value="Genomic_DNA"/>
</dbReference>
<gene>
    <name evidence="4" type="ORF">K8344_10500</name>
</gene>
<protein>
    <submittedName>
        <fullName evidence="4">T9SS type A sorting domain-containing protein</fullName>
    </submittedName>
</protein>
<evidence type="ECO:0000256" key="1">
    <source>
        <dbReference type="ARBA" id="ARBA00022729"/>
    </source>
</evidence>
<dbReference type="RefSeq" id="WP_237608648.1">
    <property type="nucleotide sequence ID" value="NZ_JAIRBB010000009.1"/>
</dbReference>
<dbReference type="InterPro" id="IPR026444">
    <property type="entry name" value="Secre_tail"/>
</dbReference>
<dbReference type="Proteomes" id="UP001139462">
    <property type="component" value="Unassembled WGS sequence"/>
</dbReference>
<dbReference type="NCBIfam" id="TIGR04183">
    <property type="entry name" value="Por_Secre_tail"/>
    <property type="match status" value="1"/>
</dbReference>
<sequence>MKKQLLLLSFLLIATGVFAQLTVKPNGTADSYIYVKDQIVYVENDINLTRNSTANGTEASIYLRDNGQLIQGGTTSTNTGDGFLSVKQNTNPTNTFAYYYWCSPVGNPAAATSVGNNSHFGINSIYEELDGALGTDAQMAANVGSRNGFTIPQLTISRRWIYTHPTPGSEAEGNYVRINADNTVSAGLGFTMKGVNTGGNPGNIITGTGSNHDQVYEFRGRPNSGSFTIPVAAPVDGVSQMTLSGNPYPSALDLNQLFYDTGNNELGAFWYYDEDRGVASHLYTDKPFGYGVYTPGLEDPDGDLADNNPAGNYVQASFYIWNAGGTHTGTTAGNGGSNQNKRYAPIGQGIMFVGQSDGNVTIKNSHRIFVKEGAPGSEFQRPSDDVSISNTRDIGELTASLPSELDTRDPQTRIYAVFDDALTRDMLLVFSDLATDGYDRGYDGLSPMGVNTDAYFPIGNDSGRLPYVINAVNYEENKQIPINFKLNKTTEIKLLIAEEVKKPYEKIYLYDRQDNSFRRIGTRLTFPFSLTLDAGHYDNRFFIVFKKAEYRNNSSTASIEDQERIISSVAMFQNNPQKQLEISNPEGHTIKSAIVYDMNGKMVIQKQNLGTNNSYSFYTGSLSDGVYLVKLTTKDDITIDYKAIVHNK</sequence>
<proteinExistence type="predicted"/>
<reference evidence="4" key="1">
    <citation type="submission" date="2021-09" db="EMBL/GenBank/DDBJ databases">
        <title>Genome of Aequorivita sp. strain F64183.</title>
        <authorList>
            <person name="Wang Y."/>
        </authorList>
    </citation>
    <scope>NUCLEOTIDE SEQUENCE</scope>
    <source>
        <strain evidence="4">F64183</strain>
    </source>
</reference>
<dbReference type="Pfam" id="PF18962">
    <property type="entry name" value="Por_Secre_tail"/>
    <property type="match status" value="1"/>
</dbReference>
<keyword evidence="5" id="KW-1185">Reference proteome</keyword>
<evidence type="ECO:0000313" key="4">
    <source>
        <dbReference type="EMBL" id="MCG2431549.1"/>
    </source>
</evidence>
<accession>A0A9X1U445</accession>
<dbReference type="AlphaFoldDB" id="A0A9X1U445"/>
<evidence type="ECO:0000259" key="3">
    <source>
        <dbReference type="Pfam" id="PF18962"/>
    </source>
</evidence>
<comment type="caution">
    <text evidence="4">The sequence shown here is derived from an EMBL/GenBank/DDBJ whole genome shotgun (WGS) entry which is preliminary data.</text>
</comment>
<evidence type="ECO:0000313" key="5">
    <source>
        <dbReference type="Proteomes" id="UP001139462"/>
    </source>
</evidence>
<keyword evidence="1 2" id="KW-0732">Signal</keyword>
<evidence type="ECO:0000256" key="2">
    <source>
        <dbReference type="SAM" id="SignalP"/>
    </source>
</evidence>
<name>A0A9X1U445_9FLAO</name>
<organism evidence="4 5">
    <name type="scientific">Aequorivita xiaoshiensis</name>
    <dbReference type="NCBI Taxonomy" id="2874476"/>
    <lineage>
        <taxon>Bacteria</taxon>
        <taxon>Pseudomonadati</taxon>
        <taxon>Bacteroidota</taxon>
        <taxon>Flavobacteriia</taxon>
        <taxon>Flavobacteriales</taxon>
        <taxon>Flavobacteriaceae</taxon>
        <taxon>Aequorivita</taxon>
    </lineage>
</organism>
<feature type="chain" id="PRO_5040826628" evidence="2">
    <location>
        <begin position="20"/>
        <end position="648"/>
    </location>
</feature>
<feature type="domain" description="Secretion system C-terminal sorting" evidence="3">
    <location>
        <begin position="575"/>
        <end position="645"/>
    </location>
</feature>
<feature type="signal peptide" evidence="2">
    <location>
        <begin position="1"/>
        <end position="19"/>
    </location>
</feature>